<evidence type="ECO:0000313" key="2">
    <source>
        <dbReference type="EMBL" id="OYN91210.1"/>
    </source>
</evidence>
<proteinExistence type="predicted"/>
<organism evidence="2 3">
    <name type="scientific">Parenemella sanctibonifatiensis</name>
    <dbReference type="NCBI Taxonomy" id="2016505"/>
    <lineage>
        <taxon>Bacteria</taxon>
        <taxon>Bacillati</taxon>
        <taxon>Actinomycetota</taxon>
        <taxon>Actinomycetes</taxon>
        <taxon>Propionibacteriales</taxon>
        <taxon>Propionibacteriaceae</taxon>
        <taxon>Parenemella</taxon>
    </lineage>
</organism>
<dbReference type="Proteomes" id="UP000216300">
    <property type="component" value="Unassembled WGS sequence"/>
</dbReference>
<feature type="compositionally biased region" description="Polar residues" evidence="1">
    <location>
        <begin position="31"/>
        <end position="40"/>
    </location>
</feature>
<feature type="region of interest" description="Disordered" evidence="1">
    <location>
        <begin position="25"/>
        <end position="45"/>
    </location>
</feature>
<protein>
    <submittedName>
        <fullName evidence="2">Uncharacterized protein</fullName>
    </submittedName>
</protein>
<keyword evidence="3" id="KW-1185">Reference proteome</keyword>
<name>A0A255EIZ1_9ACTN</name>
<accession>A0A255EIZ1</accession>
<dbReference type="AlphaFoldDB" id="A0A255EIZ1"/>
<comment type="caution">
    <text evidence="2">The sequence shown here is derived from an EMBL/GenBank/DDBJ whole genome shotgun (WGS) entry which is preliminary data.</text>
</comment>
<dbReference type="EMBL" id="NMVJ01000006">
    <property type="protein sequence ID" value="OYN91210.1"/>
    <property type="molecule type" value="Genomic_DNA"/>
</dbReference>
<evidence type="ECO:0000256" key="1">
    <source>
        <dbReference type="SAM" id="MobiDB-lite"/>
    </source>
</evidence>
<reference evidence="2 3" key="1">
    <citation type="submission" date="2017-07" db="EMBL/GenBank/DDBJ databases">
        <title>Draft whole genome sequences of clinical Proprionibacteriaceae strains.</title>
        <authorList>
            <person name="Bernier A.-M."/>
            <person name="Bernard K."/>
            <person name="Domingo M.-C."/>
        </authorList>
    </citation>
    <scope>NUCLEOTIDE SEQUENCE [LARGE SCALE GENOMIC DNA]</scope>
    <source>
        <strain evidence="2 3">NML 150081</strain>
    </source>
</reference>
<dbReference type="OrthoDB" id="9803948at2"/>
<gene>
    <name evidence="2" type="ORF">CGZ91_07080</name>
</gene>
<evidence type="ECO:0000313" key="3">
    <source>
        <dbReference type="Proteomes" id="UP000216300"/>
    </source>
</evidence>
<sequence>MGDRLIVPLPEDANAALPSRGQVAVEADLNGNPSSTATKNADTRARRVEVTISKLRDGKRRPCCFDLASCTDPELFRSGKLVQAP</sequence>